<keyword evidence="1" id="KW-0805">Transcription regulation</keyword>
<dbReference type="Proteomes" id="UP001357223">
    <property type="component" value="Chromosome"/>
</dbReference>
<dbReference type="SUPFAM" id="SSF51206">
    <property type="entry name" value="cAMP-binding domain-like"/>
    <property type="match status" value="1"/>
</dbReference>
<evidence type="ECO:0000256" key="3">
    <source>
        <dbReference type="ARBA" id="ARBA00023159"/>
    </source>
</evidence>
<organism evidence="6 7">
    <name type="scientific">Niallia oryzisoli</name>
    <dbReference type="NCBI Taxonomy" id="1737571"/>
    <lineage>
        <taxon>Bacteria</taxon>
        <taxon>Bacillati</taxon>
        <taxon>Bacillota</taxon>
        <taxon>Bacilli</taxon>
        <taxon>Bacillales</taxon>
        <taxon>Bacillaceae</taxon>
        <taxon>Niallia</taxon>
    </lineage>
</organism>
<evidence type="ECO:0000313" key="7">
    <source>
        <dbReference type="Proteomes" id="UP001357223"/>
    </source>
</evidence>
<dbReference type="Pfam" id="PF00027">
    <property type="entry name" value="cNMP_binding"/>
    <property type="match status" value="1"/>
</dbReference>
<dbReference type="SUPFAM" id="SSF46785">
    <property type="entry name" value="Winged helix' DNA-binding domain"/>
    <property type="match status" value="1"/>
</dbReference>
<sequence>MLLKEFAVNYGKKKSYKKNQSIYINADQSLFYIKSGIVKLLYGNHKNQLAIDIYKDGELFGYVDSMCSFDECQLKAVFIEDTELTFLNSETFLLHAGMNKEIRIVFNRTIEKLLYDATERIINLSILKKRETIFSILHYLTTKFGKVLNNGKILLKVKLNDTDIKKLCNTSREHVNRTLSVLKNDGILEKENGYFIF</sequence>
<dbReference type="InterPro" id="IPR014710">
    <property type="entry name" value="RmlC-like_jellyroll"/>
</dbReference>
<gene>
    <name evidence="6" type="ORF">R4Z09_10575</name>
</gene>
<name>A0ABZ2CJW3_9BACI</name>
<keyword evidence="2" id="KW-0238">DNA-binding</keyword>
<proteinExistence type="predicted"/>
<dbReference type="PROSITE" id="PS51063">
    <property type="entry name" value="HTH_CRP_2"/>
    <property type="match status" value="1"/>
</dbReference>
<dbReference type="InterPro" id="IPR000595">
    <property type="entry name" value="cNMP-bd_dom"/>
</dbReference>
<accession>A0ABZ2CJW3</accession>
<evidence type="ECO:0000256" key="2">
    <source>
        <dbReference type="ARBA" id="ARBA00023125"/>
    </source>
</evidence>
<reference evidence="6 7" key="1">
    <citation type="submission" date="2023-10" db="EMBL/GenBank/DDBJ databases">
        <title>Niallia locisalis sp.nov. isolated from a salt pond sample.</title>
        <authorList>
            <person name="Li X.-J."/>
            <person name="Dong L."/>
        </authorList>
    </citation>
    <scope>NUCLEOTIDE SEQUENCE [LARGE SCALE GENOMIC DNA]</scope>
    <source>
        <strain evidence="6 7">DSM 29761</strain>
    </source>
</reference>
<keyword evidence="7" id="KW-1185">Reference proteome</keyword>
<dbReference type="Gene3D" id="2.60.120.10">
    <property type="entry name" value="Jelly Rolls"/>
    <property type="match status" value="1"/>
</dbReference>
<evidence type="ECO:0000256" key="4">
    <source>
        <dbReference type="ARBA" id="ARBA00023163"/>
    </source>
</evidence>
<dbReference type="EMBL" id="CP137640">
    <property type="protein sequence ID" value="WVX83401.1"/>
    <property type="molecule type" value="Genomic_DNA"/>
</dbReference>
<evidence type="ECO:0000259" key="5">
    <source>
        <dbReference type="PROSITE" id="PS51063"/>
    </source>
</evidence>
<feature type="domain" description="HTH crp-type" evidence="5">
    <location>
        <begin position="127"/>
        <end position="197"/>
    </location>
</feature>
<dbReference type="InterPro" id="IPR012318">
    <property type="entry name" value="HTH_CRP"/>
</dbReference>
<evidence type="ECO:0000256" key="1">
    <source>
        <dbReference type="ARBA" id="ARBA00023015"/>
    </source>
</evidence>
<keyword evidence="3" id="KW-0010">Activator</keyword>
<dbReference type="InterPro" id="IPR018490">
    <property type="entry name" value="cNMP-bd_dom_sf"/>
</dbReference>
<evidence type="ECO:0000313" key="6">
    <source>
        <dbReference type="EMBL" id="WVX83401.1"/>
    </source>
</evidence>
<dbReference type="RefSeq" id="WP_338452285.1">
    <property type="nucleotide sequence ID" value="NZ_CP137640.1"/>
</dbReference>
<keyword evidence="4" id="KW-0804">Transcription</keyword>
<protein>
    <submittedName>
        <fullName evidence="6">Crp/Fnr family transcriptional regulator</fullName>
    </submittedName>
</protein>
<dbReference type="InterPro" id="IPR036390">
    <property type="entry name" value="WH_DNA-bd_sf"/>
</dbReference>